<dbReference type="GO" id="GO:0016787">
    <property type="term" value="F:hydrolase activity"/>
    <property type="evidence" value="ECO:0007669"/>
    <property type="project" value="UniProtKB-KW"/>
</dbReference>
<keyword evidence="3" id="KW-0378">Hydrolase</keyword>
<dbReference type="InterPro" id="IPR037460">
    <property type="entry name" value="SEST-like"/>
</dbReference>
<protein>
    <submittedName>
        <fullName evidence="3">SGNH/GDSL hydrolase family protein</fullName>
        <ecNumber evidence="3">3.1.-.-</ecNumber>
    </submittedName>
</protein>
<comment type="caution">
    <text evidence="3">The sequence shown here is derived from an EMBL/GenBank/DDBJ whole genome shotgun (WGS) entry which is preliminary data.</text>
</comment>
<proteinExistence type="predicted"/>
<feature type="domain" description="SGNH hydrolase-type esterase" evidence="2">
    <location>
        <begin position="39"/>
        <end position="128"/>
    </location>
</feature>
<dbReference type="EC" id="3.1.-.-" evidence="3"/>
<evidence type="ECO:0000256" key="1">
    <source>
        <dbReference type="SAM" id="SignalP"/>
    </source>
</evidence>
<name>A0ABV5ZY00_9PSEU</name>
<gene>
    <name evidence="3" type="ORF">ACFFQA_17740</name>
</gene>
<dbReference type="Pfam" id="PF13472">
    <property type="entry name" value="Lipase_GDSL_2"/>
    <property type="match status" value="2"/>
</dbReference>
<sequence>MLEVGMRLRWRFGAGLVALVAMTATALPVQAGEPLEYVALGDSAAAGPLIPNQDVNLLCLRSDRNYPAVAAKVLGARLTDVTCSGATTNDLASRRLGILPPQFDALTSGTGLVSVTIGANDSGLFTHALSCVNLLPEPIGTSCADRLTAGGNDVLAGTVDAWAPKFGAALDEIRRRAPNAKILVTGYGTYVRPNGCFPEQPVWARDANYLQGVMDRISLRAKEQATARGARFVDFAAVTVGHDICAAPEDRYLEGLVPAHAAAPLHPNAEGMAAFGNAIAAAASTPGVVRATRRSTP</sequence>
<evidence type="ECO:0000313" key="3">
    <source>
        <dbReference type="EMBL" id="MFB9905780.1"/>
    </source>
</evidence>
<keyword evidence="1" id="KW-0732">Signal</keyword>
<feature type="chain" id="PRO_5046201320" evidence="1">
    <location>
        <begin position="32"/>
        <end position="297"/>
    </location>
</feature>
<reference evidence="3 4" key="1">
    <citation type="submission" date="2024-09" db="EMBL/GenBank/DDBJ databases">
        <authorList>
            <person name="Sun Q."/>
            <person name="Mori K."/>
        </authorList>
    </citation>
    <scope>NUCLEOTIDE SEQUENCE [LARGE SCALE GENOMIC DNA]</scope>
    <source>
        <strain evidence="3 4">TBRC 7907</strain>
    </source>
</reference>
<dbReference type="InterPro" id="IPR036514">
    <property type="entry name" value="SGNH_hydro_sf"/>
</dbReference>
<feature type="domain" description="SGNH hydrolase-type esterase" evidence="2">
    <location>
        <begin position="147"/>
        <end position="274"/>
    </location>
</feature>
<dbReference type="InterPro" id="IPR013830">
    <property type="entry name" value="SGNH_hydro"/>
</dbReference>
<accession>A0ABV5ZY00</accession>
<dbReference type="Gene3D" id="3.40.50.1110">
    <property type="entry name" value="SGNH hydrolase"/>
    <property type="match status" value="1"/>
</dbReference>
<dbReference type="SUPFAM" id="SSF52266">
    <property type="entry name" value="SGNH hydrolase"/>
    <property type="match status" value="1"/>
</dbReference>
<dbReference type="EMBL" id="JBHLZU010000015">
    <property type="protein sequence ID" value="MFB9905780.1"/>
    <property type="molecule type" value="Genomic_DNA"/>
</dbReference>
<dbReference type="RefSeq" id="WP_377853127.1">
    <property type="nucleotide sequence ID" value="NZ_JBHLZU010000015.1"/>
</dbReference>
<keyword evidence="4" id="KW-1185">Reference proteome</keyword>
<dbReference type="CDD" id="cd01823">
    <property type="entry name" value="SEST_like"/>
    <property type="match status" value="1"/>
</dbReference>
<dbReference type="PANTHER" id="PTHR37981:SF1">
    <property type="entry name" value="SGNH HYDROLASE-TYPE ESTERASE DOMAIN-CONTAINING PROTEIN"/>
    <property type="match status" value="1"/>
</dbReference>
<dbReference type="Proteomes" id="UP001589693">
    <property type="component" value="Unassembled WGS sequence"/>
</dbReference>
<dbReference type="PANTHER" id="PTHR37981">
    <property type="entry name" value="LIPASE 2"/>
    <property type="match status" value="1"/>
</dbReference>
<evidence type="ECO:0000259" key="2">
    <source>
        <dbReference type="Pfam" id="PF13472"/>
    </source>
</evidence>
<evidence type="ECO:0000313" key="4">
    <source>
        <dbReference type="Proteomes" id="UP001589693"/>
    </source>
</evidence>
<feature type="signal peptide" evidence="1">
    <location>
        <begin position="1"/>
        <end position="31"/>
    </location>
</feature>
<organism evidence="3 4">
    <name type="scientific">Allokutzneria oryzae</name>
    <dbReference type="NCBI Taxonomy" id="1378989"/>
    <lineage>
        <taxon>Bacteria</taxon>
        <taxon>Bacillati</taxon>
        <taxon>Actinomycetota</taxon>
        <taxon>Actinomycetes</taxon>
        <taxon>Pseudonocardiales</taxon>
        <taxon>Pseudonocardiaceae</taxon>
        <taxon>Allokutzneria</taxon>
    </lineage>
</organism>